<dbReference type="InterPro" id="IPR038377">
    <property type="entry name" value="Na/Glc_symporter_sf"/>
</dbReference>
<evidence type="ECO:0000256" key="11">
    <source>
        <dbReference type="SAM" id="Phobius"/>
    </source>
</evidence>
<dbReference type="CDD" id="cd11480">
    <property type="entry name" value="SLC5sbd_u4"/>
    <property type="match status" value="1"/>
</dbReference>
<evidence type="ECO:0000256" key="2">
    <source>
        <dbReference type="ARBA" id="ARBA00006434"/>
    </source>
</evidence>
<dbReference type="Proteomes" id="UP000275401">
    <property type="component" value="Unassembled WGS sequence"/>
</dbReference>
<feature type="transmembrane region" description="Helical" evidence="11">
    <location>
        <begin position="9"/>
        <end position="29"/>
    </location>
</feature>
<feature type="compositionally biased region" description="Basic and acidic residues" evidence="10">
    <location>
        <begin position="524"/>
        <end position="538"/>
    </location>
</feature>
<gene>
    <name evidence="12" type="ORF">EEJ42_32105</name>
</gene>
<dbReference type="Gene3D" id="1.20.1730.10">
    <property type="entry name" value="Sodium/glucose cotransporter"/>
    <property type="match status" value="1"/>
</dbReference>
<evidence type="ECO:0000256" key="8">
    <source>
        <dbReference type="ARBA" id="ARBA00023136"/>
    </source>
</evidence>
<evidence type="ECO:0000313" key="12">
    <source>
        <dbReference type="EMBL" id="RNG12688.1"/>
    </source>
</evidence>
<name>A0A3M8V5B8_9ACTN</name>
<comment type="subcellular location">
    <subcellularLocation>
        <location evidence="1">Cell membrane</location>
        <topology evidence="1">Multi-pass membrane protein</topology>
    </subcellularLocation>
</comment>
<organism evidence="12 13">
    <name type="scientific">Streptomyces botrytidirepellens</name>
    <dbReference type="NCBI Taxonomy" id="2486417"/>
    <lineage>
        <taxon>Bacteria</taxon>
        <taxon>Bacillati</taxon>
        <taxon>Actinomycetota</taxon>
        <taxon>Actinomycetes</taxon>
        <taxon>Kitasatosporales</taxon>
        <taxon>Streptomycetaceae</taxon>
        <taxon>Streptomyces</taxon>
    </lineage>
</organism>
<feature type="transmembrane region" description="Helical" evidence="11">
    <location>
        <begin position="188"/>
        <end position="206"/>
    </location>
</feature>
<keyword evidence="8 11" id="KW-0472">Membrane</keyword>
<dbReference type="EMBL" id="RIBZ01000508">
    <property type="protein sequence ID" value="RNG12688.1"/>
    <property type="molecule type" value="Genomic_DNA"/>
</dbReference>
<accession>A0A3M8V5B8</accession>
<proteinExistence type="inferred from homology"/>
<dbReference type="InterPro" id="IPR050277">
    <property type="entry name" value="Sodium:Solute_Symporter"/>
</dbReference>
<feature type="transmembrane region" description="Helical" evidence="11">
    <location>
        <begin position="248"/>
        <end position="268"/>
    </location>
</feature>
<feature type="transmembrane region" description="Helical" evidence="11">
    <location>
        <begin position="123"/>
        <end position="141"/>
    </location>
</feature>
<dbReference type="GO" id="GO:0015293">
    <property type="term" value="F:symporter activity"/>
    <property type="evidence" value="ECO:0007669"/>
    <property type="project" value="UniProtKB-KW"/>
</dbReference>
<dbReference type="Pfam" id="PF00474">
    <property type="entry name" value="SSF"/>
    <property type="match status" value="1"/>
</dbReference>
<sequence length="553" mass="57261">MSDFEPRTLAFVLFACFVAVSFLLCILAATDSDDPSEFYIGTGALGPMQNGLAIAGDYISAATVLSTTGTIAIAGFDGVLITMSTVVSILVFMLVMAGPLCGRGRYTLGDVLSERLSERPARIGTAVLVLVVTMPLLTVQLNGAGDMMSLLIGIPGTASVTGCTIFIGSLMVCYAALGGMKGTGFIQILKTVILLGAFILLAVLVIKRFDWNPADLFGAAADKSGYGDAFWESGRQFGDSATGKLEVISIQLTLAVGAACLPHITMRLHPIRGARAARAATTWAVGAVAALGGLIVIVGAGATAIVGLPALRAADPTGTNSLLLLTRALDPEAEAAHRSLLFTLVACAVVVTTLAAVAGLTLAAAASLAHDVLAKVVLPERLTPARELAAARAAIVCVGVVAVSVAMVTQHWNRQILISFTFTAAASALLPVLLYGTMWRGFTVTGMRWAMYGGLGLTFLTIVFSPAVSGGALAVFPDRDFHWFPLRNPGLITIPVGFLLGWAGSRLGGRTQPQDPSPPGAQGEDAKISRHGRTDRSATGRVRAARREGGGLA</sequence>
<dbReference type="PROSITE" id="PS50283">
    <property type="entry name" value="NA_SOLUT_SYMP_3"/>
    <property type="match status" value="1"/>
</dbReference>
<feature type="transmembrane region" description="Helical" evidence="11">
    <location>
        <begin position="449"/>
        <end position="476"/>
    </location>
</feature>
<dbReference type="AlphaFoldDB" id="A0A3M8V5B8"/>
<feature type="transmembrane region" description="Helical" evidence="11">
    <location>
        <begin position="416"/>
        <end position="437"/>
    </location>
</feature>
<evidence type="ECO:0000256" key="5">
    <source>
        <dbReference type="ARBA" id="ARBA00022692"/>
    </source>
</evidence>
<dbReference type="GO" id="GO:0005886">
    <property type="term" value="C:plasma membrane"/>
    <property type="evidence" value="ECO:0007669"/>
    <property type="project" value="UniProtKB-SubCell"/>
</dbReference>
<feature type="transmembrane region" description="Helical" evidence="11">
    <location>
        <begin position="280"/>
        <end position="306"/>
    </location>
</feature>
<keyword evidence="4" id="KW-1003">Cell membrane</keyword>
<dbReference type="RefSeq" id="WP_123105427.1">
    <property type="nucleotide sequence ID" value="NZ_RIBZ01000508.1"/>
</dbReference>
<evidence type="ECO:0000256" key="9">
    <source>
        <dbReference type="RuleBase" id="RU362091"/>
    </source>
</evidence>
<dbReference type="InterPro" id="IPR001734">
    <property type="entry name" value="Na/solute_symporter"/>
</dbReference>
<keyword evidence="7 11" id="KW-1133">Transmembrane helix</keyword>
<keyword evidence="6" id="KW-0769">Symport</keyword>
<dbReference type="PANTHER" id="PTHR48086">
    <property type="entry name" value="SODIUM/PROLINE SYMPORTER-RELATED"/>
    <property type="match status" value="1"/>
</dbReference>
<protein>
    <submittedName>
        <fullName evidence="12">Cation acetate symporter</fullName>
    </submittedName>
</protein>
<feature type="transmembrane region" description="Helical" evidence="11">
    <location>
        <begin position="147"/>
        <end position="176"/>
    </location>
</feature>
<feature type="transmembrane region" description="Helical" evidence="11">
    <location>
        <begin position="488"/>
        <end position="505"/>
    </location>
</feature>
<feature type="region of interest" description="Disordered" evidence="10">
    <location>
        <begin position="509"/>
        <end position="553"/>
    </location>
</feature>
<evidence type="ECO:0000256" key="4">
    <source>
        <dbReference type="ARBA" id="ARBA00022475"/>
    </source>
</evidence>
<feature type="transmembrane region" description="Helical" evidence="11">
    <location>
        <begin position="389"/>
        <end position="410"/>
    </location>
</feature>
<feature type="transmembrane region" description="Helical" evidence="11">
    <location>
        <begin position="79"/>
        <end position="102"/>
    </location>
</feature>
<evidence type="ECO:0000256" key="3">
    <source>
        <dbReference type="ARBA" id="ARBA00022448"/>
    </source>
</evidence>
<evidence type="ECO:0000256" key="10">
    <source>
        <dbReference type="SAM" id="MobiDB-lite"/>
    </source>
</evidence>
<evidence type="ECO:0000313" key="13">
    <source>
        <dbReference type="Proteomes" id="UP000275401"/>
    </source>
</evidence>
<comment type="caution">
    <text evidence="12">The sequence shown here is derived from an EMBL/GenBank/DDBJ whole genome shotgun (WGS) entry which is preliminary data.</text>
</comment>
<evidence type="ECO:0000256" key="6">
    <source>
        <dbReference type="ARBA" id="ARBA00022847"/>
    </source>
</evidence>
<feature type="transmembrane region" description="Helical" evidence="11">
    <location>
        <begin position="340"/>
        <end position="368"/>
    </location>
</feature>
<keyword evidence="13" id="KW-1185">Reference proteome</keyword>
<dbReference type="GO" id="GO:0006847">
    <property type="term" value="P:plasma membrane acetate transport"/>
    <property type="evidence" value="ECO:0007669"/>
    <property type="project" value="TreeGrafter"/>
</dbReference>
<comment type="similarity">
    <text evidence="2 9">Belongs to the sodium:solute symporter (SSF) (TC 2.A.21) family.</text>
</comment>
<evidence type="ECO:0000256" key="1">
    <source>
        <dbReference type="ARBA" id="ARBA00004651"/>
    </source>
</evidence>
<keyword evidence="3" id="KW-0813">Transport</keyword>
<dbReference type="GO" id="GO:0015123">
    <property type="term" value="F:acetate transmembrane transporter activity"/>
    <property type="evidence" value="ECO:0007669"/>
    <property type="project" value="TreeGrafter"/>
</dbReference>
<evidence type="ECO:0000256" key="7">
    <source>
        <dbReference type="ARBA" id="ARBA00022989"/>
    </source>
</evidence>
<reference evidence="12 13" key="1">
    <citation type="submission" date="2018-11" db="EMBL/GenBank/DDBJ databases">
        <title>The Potential of Streptomyces as Biocontrol Agents against the Tomato grey mould, Botrytis cinerea (Gray mold) Frontiers in Microbiology.</title>
        <authorList>
            <person name="Li D."/>
        </authorList>
    </citation>
    <scope>NUCLEOTIDE SEQUENCE [LARGE SCALE GENOMIC DNA]</scope>
    <source>
        <strain evidence="12 13">NEAU-LD23</strain>
    </source>
</reference>
<keyword evidence="5 11" id="KW-0812">Transmembrane</keyword>
<dbReference type="PANTHER" id="PTHR48086:SF6">
    <property type="entry name" value="CATION_ACETATE SYMPORTER ACTP"/>
    <property type="match status" value="1"/>
</dbReference>